<evidence type="ECO:0000313" key="2">
    <source>
        <dbReference type="EMBL" id="MPC71141.1"/>
    </source>
</evidence>
<name>A0A5B7HEI0_PORTR</name>
<accession>A0A5B7HEI0</accession>
<evidence type="ECO:0000256" key="1">
    <source>
        <dbReference type="SAM" id="MobiDB-lite"/>
    </source>
</evidence>
<dbReference type="AlphaFoldDB" id="A0A5B7HEI0"/>
<protein>
    <submittedName>
        <fullName evidence="2">Uncharacterized protein</fullName>
    </submittedName>
</protein>
<keyword evidence="3" id="KW-1185">Reference proteome</keyword>
<proteinExistence type="predicted"/>
<evidence type="ECO:0000313" key="3">
    <source>
        <dbReference type="Proteomes" id="UP000324222"/>
    </source>
</evidence>
<comment type="caution">
    <text evidence="2">The sequence shown here is derived from an EMBL/GenBank/DDBJ whole genome shotgun (WGS) entry which is preliminary data.</text>
</comment>
<organism evidence="2 3">
    <name type="scientific">Portunus trituberculatus</name>
    <name type="common">Swimming crab</name>
    <name type="synonym">Neptunus trituberculatus</name>
    <dbReference type="NCBI Taxonomy" id="210409"/>
    <lineage>
        <taxon>Eukaryota</taxon>
        <taxon>Metazoa</taxon>
        <taxon>Ecdysozoa</taxon>
        <taxon>Arthropoda</taxon>
        <taxon>Crustacea</taxon>
        <taxon>Multicrustacea</taxon>
        <taxon>Malacostraca</taxon>
        <taxon>Eumalacostraca</taxon>
        <taxon>Eucarida</taxon>
        <taxon>Decapoda</taxon>
        <taxon>Pleocyemata</taxon>
        <taxon>Brachyura</taxon>
        <taxon>Eubrachyura</taxon>
        <taxon>Portunoidea</taxon>
        <taxon>Portunidae</taxon>
        <taxon>Portuninae</taxon>
        <taxon>Portunus</taxon>
    </lineage>
</organism>
<gene>
    <name evidence="2" type="ORF">E2C01_065411</name>
</gene>
<sequence length="40" mass="4593">MVTVYQERVIVHKGVKEHRERVPGRHKLRGAGEGARSRGR</sequence>
<feature type="region of interest" description="Disordered" evidence="1">
    <location>
        <begin position="18"/>
        <end position="40"/>
    </location>
</feature>
<dbReference type="Proteomes" id="UP000324222">
    <property type="component" value="Unassembled WGS sequence"/>
</dbReference>
<dbReference type="EMBL" id="VSRR010032373">
    <property type="protein sequence ID" value="MPC71141.1"/>
    <property type="molecule type" value="Genomic_DNA"/>
</dbReference>
<reference evidence="2 3" key="1">
    <citation type="submission" date="2019-05" db="EMBL/GenBank/DDBJ databases">
        <title>Another draft genome of Portunus trituberculatus and its Hox gene families provides insights of decapod evolution.</title>
        <authorList>
            <person name="Jeong J.-H."/>
            <person name="Song I."/>
            <person name="Kim S."/>
            <person name="Choi T."/>
            <person name="Kim D."/>
            <person name="Ryu S."/>
            <person name="Kim W."/>
        </authorList>
    </citation>
    <scope>NUCLEOTIDE SEQUENCE [LARGE SCALE GENOMIC DNA]</scope>
    <source>
        <tissue evidence="2">Muscle</tissue>
    </source>
</reference>